<sequence>MVQQASTAIHRLAYRRPFAEDRRVMDRWLNTHFSDAMAAGLPESNLDRFAIPAPELPTDSLRGSLTQLRLESGVFLLDRDSKLIAWNQTLEDLFVEVEFLASESLPNRLPIDMVQILSGGSDLISLGATELDYSFQSKDDRGRMCFWDVSGIRRDYNSGANAISATLIRPVALLKTDAAEEGLSLSESLLVYQQFDSVDRQICEAIAMGDTTGDIATMVGLTRRSVEVRRAKILERFQFTRPVEIVRLLVRLEENGLL</sequence>
<organism evidence="2 3">
    <name type="scientific">Rhodopirellula bahusiensis</name>
    <dbReference type="NCBI Taxonomy" id="2014065"/>
    <lineage>
        <taxon>Bacteria</taxon>
        <taxon>Pseudomonadati</taxon>
        <taxon>Planctomycetota</taxon>
        <taxon>Planctomycetia</taxon>
        <taxon>Pirellulales</taxon>
        <taxon>Pirellulaceae</taxon>
        <taxon>Rhodopirellula</taxon>
    </lineage>
</organism>
<dbReference type="InterPro" id="IPR000792">
    <property type="entry name" value="Tscrpt_reg_LuxR_C"/>
</dbReference>
<comment type="caution">
    <text evidence="2">The sequence shown here is derived from an EMBL/GenBank/DDBJ whole genome shotgun (WGS) entry which is preliminary data.</text>
</comment>
<name>A0A2G1W9F7_9BACT</name>
<dbReference type="AlphaFoldDB" id="A0A2G1W9F7"/>
<dbReference type="OrthoDB" id="264244at2"/>
<evidence type="ECO:0000313" key="2">
    <source>
        <dbReference type="EMBL" id="PHQ35674.1"/>
    </source>
</evidence>
<evidence type="ECO:0000313" key="3">
    <source>
        <dbReference type="Proteomes" id="UP000225740"/>
    </source>
</evidence>
<dbReference type="Proteomes" id="UP000225740">
    <property type="component" value="Unassembled WGS sequence"/>
</dbReference>
<dbReference type="SUPFAM" id="SSF46894">
    <property type="entry name" value="C-terminal effector domain of the bipartite response regulators"/>
    <property type="match status" value="1"/>
</dbReference>
<proteinExistence type="predicted"/>
<accession>A0A2G1W9F7</accession>
<dbReference type="SMART" id="SM00421">
    <property type="entry name" value="HTH_LUXR"/>
    <property type="match status" value="1"/>
</dbReference>
<dbReference type="GO" id="GO:0006355">
    <property type="term" value="P:regulation of DNA-templated transcription"/>
    <property type="evidence" value="ECO:0007669"/>
    <property type="project" value="InterPro"/>
</dbReference>
<keyword evidence="3" id="KW-1185">Reference proteome</keyword>
<evidence type="ECO:0000259" key="1">
    <source>
        <dbReference type="SMART" id="SM00421"/>
    </source>
</evidence>
<reference evidence="2 3" key="1">
    <citation type="submission" date="2017-06" db="EMBL/GenBank/DDBJ databases">
        <title>Description of Rhodopirellula bahusiensis sp. nov.</title>
        <authorList>
            <person name="Kizina J."/>
            <person name="Harder J."/>
        </authorList>
    </citation>
    <scope>NUCLEOTIDE SEQUENCE [LARGE SCALE GENOMIC DNA]</scope>
    <source>
        <strain evidence="2 3">SWK21</strain>
    </source>
</reference>
<dbReference type="GO" id="GO:0003677">
    <property type="term" value="F:DNA binding"/>
    <property type="evidence" value="ECO:0007669"/>
    <property type="project" value="InterPro"/>
</dbReference>
<dbReference type="RefSeq" id="WP_099260306.1">
    <property type="nucleotide sequence ID" value="NZ_NIZW01000006.1"/>
</dbReference>
<gene>
    <name evidence="2" type="ORF">CEE69_08665</name>
</gene>
<protein>
    <submittedName>
        <fullName evidence="2">Transcriptional regulator</fullName>
    </submittedName>
</protein>
<dbReference type="EMBL" id="NIZW01000006">
    <property type="protein sequence ID" value="PHQ35674.1"/>
    <property type="molecule type" value="Genomic_DNA"/>
</dbReference>
<dbReference type="InterPro" id="IPR016032">
    <property type="entry name" value="Sig_transdc_resp-reg_C-effctor"/>
</dbReference>
<feature type="domain" description="HTH luxR-type" evidence="1">
    <location>
        <begin position="192"/>
        <end position="249"/>
    </location>
</feature>
<dbReference type="GeneID" id="90608252"/>